<reference evidence="1" key="2">
    <citation type="submission" date="2017-06" db="EMBL/GenBank/DDBJ databases">
        <title>WGS assembly of Brachypodium distachyon.</title>
        <authorList>
            <consortium name="The International Brachypodium Initiative"/>
            <person name="Lucas S."/>
            <person name="Harmon-Smith M."/>
            <person name="Lail K."/>
            <person name="Tice H."/>
            <person name="Grimwood J."/>
            <person name="Bruce D."/>
            <person name="Barry K."/>
            <person name="Shu S."/>
            <person name="Lindquist E."/>
            <person name="Wang M."/>
            <person name="Pitluck S."/>
            <person name="Vogel J.P."/>
            <person name="Garvin D.F."/>
            <person name="Mockler T.C."/>
            <person name="Schmutz J."/>
            <person name="Rokhsar D."/>
            <person name="Bevan M.W."/>
        </authorList>
    </citation>
    <scope>NUCLEOTIDE SEQUENCE</scope>
    <source>
        <strain evidence="1">Bd21</strain>
    </source>
</reference>
<reference evidence="2" key="3">
    <citation type="submission" date="2018-08" db="UniProtKB">
        <authorList>
            <consortium name="EnsemblPlants"/>
        </authorList>
    </citation>
    <scope>IDENTIFICATION</scope>
    <source>
        <strain evidence="2">cv. Bd21</strain>
    </source>
</reference>
<dbReference type="EnsemblPlants" id="PNT67355">
    <property type="protein sequence ID" value="PNT67355"/>
    <property type="gene ID" value="BRADI_3g25916v3"/>
</dbReference>
<dbReference type="AlphaFoldDB" id="A0A2K2CZ94"/>
<evidence type="ECO:0000313" key="3">
    <source>
        <dbReference type="Proteomes" id="UP000008810"/>
    </source>
</evidence>
<dbReference type="InParanoid" id="A0A2K2CZ94"/>
<dbReference type="EMBL" id="CM000882">
    <property type="protein sequence ID" value="PNT67355.1"/>
    <property type="molecule type" value="Genomic_DNA"/>
</dbReference>
<sequence>MATTVARTASFPCSPGHARDVFVKMSSKNFVWYGAFDWVHTTPYNKKNAGAPRMSKRRTLYEQTPDLVWRCSDERKKQVMQTKYSDIVQR</sequence>
<keyword evidence="3" id="KW-1185">Reference proteome</keyword>
<dbReference type="Proteomes" id="UP000008810">
    <property type="component" value="Chromosome 3"/>
</dbReference>
<evidence type="ECO:0000313" key="1">
    <source>
        <dbReference type="EMBL" id="PNT67355.1"/>
    </source>
</evidence>
<protein>
    <submittedName>
        <fullName evidence="1 2">Uncharacterized protein</fullName>
    </submittedName>
</protein>
<name>A0A2K2CZ94_BRADI</name>
<reference evidence="1 2" key="1">
    <citation type="journal article" date="2010" name="Nature">
        <title>Genome sequencing and analysis of the model grass Brachypodium distachyon.</title>
        <authorList>
            <consortium name="International Brachypodium Initiative"/>
        </authorList>
    </citation>
    <scope>NUCLEOTIDE SEQUENCE [LARGE SCALE GENOMIC DNA]</scope>
    <source>
        <strain evidence="1 2">Bd21</strain>
    </source>
</reference>
<accession>A0A2K2CZ94</accession>
<evidence type="ECO:0000313" key="2">
    <source>
        <dbReference type="EnsemblPlants" id="PNT67355"/>
    </source>
</evidence>
<proteinExistence type="predicted"/>
<gene>
    <name evidence="1" type="ORF">BRADI_3g25916v3</name>
</gene>
<organism evidence="1">
    <name type="scientific">Brachypodium distachyon</name>
    <name type="common">Purple false brome</name>
    <name type="synonym">Trachynia distachya</name>
    <dbReference type="NCBI Taxonomy" id="15368"/>
    <lineage>
        <taxon>Eukaryota</taxon>
        <taxon>Viridiplantae</taxon>
        <taxon>Streptophyta</taxon>
        <taxon>Embryophyta</taxon>
        <taxon>Tracheophyta</taxon>
        <taxon>Spermatophyta</taxon>
        <taxon>Magnoliopsida</taxon>
        <taxon>Liliopsida</taxon>
        <taxon>Poales</taxon>
        <taxon>Poaceae</taxon>
        <taxon>BOP clade</taxon>
        <taxon>Pooideae</taxon>
        <taxon>Stipodae</taxon>
        <taxon>Brachypodieae</taxon>
        <taxon>Brachypodium</taxon>
    </lineage>
</organism>
<dbReference type="Gramene" id="PNT67355">
    <property type="protein sequence ID" value="PNT67355"/>
    <property type="gene ID" value="BRADI_3g25916v3"/>
</dbReference>